<sequence>MKIRWILKVCGLLQEGILISRIAEVQSTRQEEVLFGPVGLGLEDLFLTRRHISDSGPSNSSYFNMENEAARHNHPRGPRTLFLWRKGLRKELLSIRSRNLW</sequence>
<dbReference type="Proteomes" id="UP001164929">
    <property type="component" value="Chromosome 2"/>
</dbReference>
<gene>
    <name evidence="1" type="ORF">NC653_006293</name>
</gene>
<reference evidence="1" key="1">
    <citation type="journal article" date="2023" name="Mol. Ecol. Resour.">
        <title>Chromosome-level genome assembly of a triploid poplar Populus alba 'Berolinensis'.</title>
        <authorList>
            <person name="Chen S."/>
            <person name="Yu Y."/>
            <person name="Wang X."/>
            <person name="Wang S."/>
            <person name="Zhang T."/>
            <person name="Zhou Y."/>
            <person name="He R."/>
            <person name="Meng N."/>
            <person name="Wang Y."/>
            <person name="Liu W."/>
            <person name="Liu Z."/>
            <person name="Liu J."/>
            <person name="Guo Q."/>
            <person name="Huang H."/>
            <person name="Sederoff R.R."/>
            <person name="Wang G."/>
            <person name="Qu G."/>
            <person name="Chen S."/>
        </authorList>
    </citation>
    <scope>NUCLEOTIDE SEQUENCE</scope>
    <source>
        <strain evidence="1">SC-2020</strain>
    </source>
</reference>
<dbReference type="AlphaFoldDB" id="A0AAD6RDY0"/>
<accession>A0AAD6RDY0</accession>
<evidence type="ECO:0000313" key="1">
    <source>
        <dbReference type="EMBL" id="KAJ7007198.1"/>
    </source>
</evidence>
<protein>
    <submittedName>
        <fullName evidence="1">Uncharacterized protein</fullName>
    </submittedName>
</protein>
<name>A0AAD6RDY0_9ROSI</name>
<keyword evidence="2" id="KW-1185">Reference proteome</keyword>
<evidence type="ECO:0000313" key="2">
    <source>
        <dbReference type="Proteomes" id="UP001164929"/>
    </source>
</evidence>
<organism evidence="1 2">
    <name type="scientific">Populus alba x Populus x berolinensis</name>
    <dbReference type="NCBI Taxonomy" id="444605"/>
    <lineage>
        <taxon>Eukaryota</taxon>
        <taxon>Viridiplantae</taxon>
        <taxon>Streptophyta</taxon>
        <taxon>Embryophyta</taxon>
        <taxon>Tracheophyta</taxon>
        <taxon>Spermatophyta</taxon>
        <taxon>Magnoliopsida</taxon>
        <taxon>eudicotyledons</taxon>
        <taxon>Gunneridae</taxon>
        <taxon>Pentapetalae</taxon>
        <taxon>rosids</taxon>
        <taxon>fabids</taxon>
        <taxon>Malpighiales</taxon>
        <taxon>Salicaceae</taxon>
        <taxon>Saliceae</taxon>
        <taxon>Populus</taxon>
    </lineage>
</organism>
<dbReference type="EMBL" id="JAQIZT010000002">
    <property type="protein sequence ID" value="KAJ7007198.1"/>
    <property type="molecule type" value="Genomic_DNA"/>
</dbReference>
<comment type="caution">
    <text evidence="1">The sequence shown here is derived from an EMBL/GenBank/DDBJ whole genome shotgun (WGS) entry which is preliminary data.</text>
</comment>
<proteinExistence type="predicted"/>